<organism evidence="2 3">
    <name type="scientific">Sneathiella marina</name>
    <dbReference type="NCBI Taxonomy" id="2950108"/>
    <lineage>
        <taxon>Bacteria</taxon>
        <taxon>Pseudomonadati</taxon>
        <taxon>Pseudomonadota</taxon>
        <taxon>Alphaproteobacteria</taxon>
        <taxon>Sneathiellales</taxon>
        <taxon>Sneathiellaceae</taxon>
        <taxon>Sneathiella</taxon>
    </lineage>
</organism>
<dbReference type="InterPro" id="IPR052898">
    <property type="entry name" value="ACAD10-like"/>
</dbReference>
<dbReference type="Pfam" id="PF01636">
    <property type="entry name" value="APH"/>
    <property type="match status" value="1"/>
</dbReference>
<evidence type="ECO:0000313" key="3">
    <source>
        <dbReference type="Proteomes" id="UP001056291"/>
    </source>
</evidence>
<dbReference type="InterPro" id="IPR011009">
    <property type="entry name" value="Kinase-like_dom_sf"/>
</dbReference>
<gene>
    <name evidence="2" type="ORF">NBZ79_04035</name>
</gene>
<dbReference type="Gene3D" id="3.90.1200.10">
    <property type="match status" value="1"/>
</dbReference>
<feature type="domain" description="Aminoglycoside phosphotransferase" evidence="1">
    <location>
        <begin position="42"/>
        <end position="277"/>
    </location>
</feature>
<dbReference type="Proteomes" id="UP001056291">
    <property type="component" value="Chromosome"/>
</dbReference>
<keyword evidence="3" id="KW-1185">Reference proteome</keyword>
<dbReference type="SUPFAM" id="SSF56112">
    <property type="entry name" value="Protein kinase-like (PK-like)"/>
    <property type="match status" value="1"/>
</dbReference>
<proteinExistence type="predicted"/>
<evidence type="ECO:0000259" key="1">
    <source>
        <dbReference type="Pfam" id="PF01636"/>
    </source>
</evidence>
<dbReference type="RefSeq" id="WP_251935737.1">
    <property type="nucleotide sequence ID" value="NZ_CP098747.1"/>
</dbReference>
<dbReference type="InterPro" id="IPR041726">
    <property type="entry name" value="ACAD10_11_N"/>
</dbReference>
<dbReference type="EMBL" id="CP098747">
    <property type="protein sequence ID" value="USG62144.1"/>
    <property type="molecule type" value="Genomic_DNA"/>
</dbReference>
<evidence type="ECO:0000313" key="2">
    <source>
        <dbReference type="EMBL" id="USG62144.1"/>
    </source>
</evidence>
<accession>A0ABY4W5Q2</accession>
<dbReference type="PANTHER" id="PTHR47829">
    <property type="entry name" value="HYDROLASE, PUTATIVE (AFU_ORTHOLOGUE AFUA_1G12880)-RELATED"/>
    <property type="match status" value="1"/>
</dbReference>
<name>A0ABY4W5Q2_9PROT</name>
<dbReference type="Gene3D" id="3.30.200.20">
    <property type="entry name" value="Phosphorylase Kinase, domain 1"/>
    <property type="match status" value="1"/>
</dbReference>
<reference evidence="2" key="1">
    <citation type="submission" date="2022-06" db="EMBL/GenBank/DDBJ databases">
        <title>Sneathiella actinostolidae sp. nov., isolated from a sea anemonein the Western Pacific Ocean.</title>
        <authorList>
            <person name="Wei M.J."/>
        </authorList>
    </citation>
    <scope>NUCLEOTIDE SEQUENCE</scope>
    <source>
        <strain evidence="2">PHK-P5</strain>
    </source>
</reference>
<dbReference type="CDD" id="cd05154">
    <property type="entry name" value="ACAD10_11_N-like"/>
    <property type="match status" value="1"/>
</dbReference>
<sequence>MSEQEGQFSGTMEVRERHKFEVDVLEAYLKNNIAGFRGPLEVAQFKGGQSNPSYMLTTPSKKYVLRRKPPGKLLPSAHAVDREYRVITALSDTAAPVPKTYCLCEDESIIGTMFYVMEFMDGDIEWDPALPGYSKANRVAVFDSMNASMAALHRVDYKSVGLETFGKPTEYLARQISRWTKQYRASETETIDAMDKLMDWLPMNIPPGEETAIVHGDYRLDNTVLDKETHKVIAILDWELATLGHPLADFSYHCMTWRLEPELFRGLKGLDLPALGIPTEEQYVEAYCQRTGRDNIENWDFYAAYNMFRLAAILQGIVGRVKDGTASNKSAADVAVRVRPLAERGWEQVEKMMKDA</sequence>
<dbReference type="InterPro" id="IPR002575">
    <property type="entry name" value="Aminoglycoside_PTrfase"/>
</dbReference>
<protein>
    <submittedName>
        <fullName evidence="2">Phosphotransferase family protein</fullName>
    </submittedName>
</protein>
<dbReference type="PANTHER" id="PTHR47829:SF3">
    <property type="entry name" value="AMINOGLYCOSIDE PHOSPHOTRANSFERASE DOMAIN-CONTAINING PROTEIN"/>
    <property type="match status" value="1"/>
</dbReference>